<dbReference type="PATRIC" id="fig|270498.16.peg.1073"/>
<dbReference type="AlphaFoldDB" id="A0A0M2NDT9"/>
<protein>
    <submittedName>
        <fullName evidence="1">Uncharacterized protein</fullName>
    </submittedName>
</protein>
<proteinExistence type="predicted"/>
<dbReference type="RefSeq" id="WP_052740471.1">
    <property type="nucleotide sequence ID" value="NZ_CAUERS010000036.1"/>
</dbReference>
<name>A0A0M2NDT9_9FIRM</name>
<evidence type="ECO:0000313" key="1">
    <source>
        <dbReference type="EMBL" id="KKI50689.1"/>
    </source>
</evidence>
<evidence type="ECO:0000313" key="2">
    <source>
        <dbReference type="Proteomes" id="UP000034076"/>
    </source>
</evidence>
<dbReference type="EMBL" id="LAYJ01000102">
    <property type="protein sequence ID" value="KKI50689.1"/>
    <property type="molecule type" value="Genomic_DNA"/>
</dbReference>
<accession>A0A0M2NDT9</accession>
<organism evidence="1 2">
    <name type="scientific">Christensenella hongkongensis</name>
    <dbReference type="NCBI Taxonomy" id="270498"/>
    <lineage>
        <taxon>Bacteria</taxon>
        <taxon>Bacillati</taxon>
        <taxon>Bacillota</taxon>
        <taxon>Clostridia</taxon>
        <taxon>Christensenellales</taxon>
        <taxon>Christensenellaceae</taxon>
        <taxon>Christensenella</taxon>
    </lineage>
</organism>
<reference evidence="1 2" key="1">
    <citation type="submission" date="2015-04" db="EMBL/GenBank/DDBJ databases">
        <title>Draft genome sequence of bacteremic isolate Catabacter hongkongensis type strain HKU16T.</title>
        <authorList>
            <person name="Lau S.K."/>
            <person name="Teng J.L."/>
            <person name="Huang Y."/>
            <person name="Curreem S.O."/>
            <person name="Tsui S.K."/>
            <person name="Woo P.C."/>
        </authorList>
    </citation>
    <scope>NUCLEOTIDE SEQUENCE [LARGE SCALE GENOMIC DNA]</scope>
    <source>
        <strain evidence="1 2">HKU16</strain>
    </source>
</reference>
<keyword evidence="2" id="KW-1185">Reference proteome</keyword>
<sequence>MLHSDLEVLHTVRGRIRVRLPEGLSDPGAAGFFLCGQKEVNGFRYNPVIRTALVWYEGISQDEILARLAVAYANQNGMKYIHLKNCQAKKTPNITPSGRIALATILANIAVQVFMPATILANITKWCAVGTTAGAVIEHGYHELCEQGAFDPEVMSIMYLANAVNKGQTIYATPLVWLITFGRHLFRPSDRGVMLKIEEGCENEYYVRVVRDTKNPKKTAFLGEFFNRYLQTYPQMPLASGGRFIVQE</sequence>
<dbReference type="STRING" id="270498.CHK_1804"/>
<gene>
    <name evidence="1" type="ORF">CHK_1804</name>
</gene>
<dbReference type="OrthoDB" id="1931739at2"/>
<comment type="caution">
    <text evidence="1">The sequence shown here is derived from an EMBL/GenBank/DDBJ whole genome shotgun (WGS) entry which is preliminary data.</text>
</comment>
<dbReference type="Proteomes" id="UP000034076">
    <property type="component" value="Unassembled WGS sequence"/>
</dbReference>